<dbReference type="Gene3D" id="3.20.20.140">
    <property type="entry name" value="Metal-dependent hydrolases"/>
    <property type="match status" value="1"/>
</dbReference>
<gene>
    <name evidence="3" type="ORF">CRT60_19810</name>
</gene>
<dbReference type="SUPFAM" id="SSF51556">
    <property type="entry name" value="Metallo-dependent hydrolases"/>
    <property type="match status" value="1"/>
</dbReference>
<dbReference type="PANTHER" id="PTHR43569:SF2">
    <property type="entry name" value="AMIDOHYDROLASE-RELATED DOMAIN-CONTAINING PROTEIN"/>
    <property type="match status" value="1"/>
</dbReference>
<dbReference type="GO" id="GO:0016787">
    <property type="term" value="F:hydrolase activity"/>
    <property type="evidence" value="ECO:0007669"/>
    <property type="project" value="UniProtKB-KW"/>
</dbReference>
<dbReference type="InterPro" id="IPR006680">
    <property type="entry name" value="Amidohydro-rel"/>
</dbReference>
<organism evidence="3 4">
    <name type="scientific">Azospirillum palustre</name>
    <dbReference type="NCBI Taxonomy" id="2044885"/>
    <lineage>
        <taxon>Bacteria</taxon>
        <taxon>Pseudomonadati</taxon>
        <taxon>Pseudomonadota</taxon>
        <taxon>Alphaproteobacteria</taxon>
        <taxon>Rhodospirillales</taxon>
        <taxon>Azospirillaceae</taxon>
        <taxon>Azospirillum</taxon>
    </lineage>
</organism>
<dbReference type="InterPro" id="IPR052350">
    <property type="entry name" value="Metallo-dep_Lactonases"/>
</dbReference>
<evidence type="ECO:0000313" key="3">
    <source>
        <dbReference type="EMBL" id="PGH55540.1"/>
    </source>
</evidence>
<accession>A0A2B8BCP6</accession>
<evidence type="ECO:0000259" key="2">
    <source>
        <dbReference type="Pfam" id="PF04909"/>
    </source>
</evidence>
<evidence type="ECO:0000313" key="4">
    <source>
        <dbReference type="Proteomes" id="UP000225379"/>
    </source>
</evidence>
<dbReference type="EMBL" id="PDKW01000042">
    <property type="protein sequence ID" value="PGH55540.1"/>
    <property type="molecule type" value="Genomic_DNA"/>
</dbReference>
<feature type="domain" description="Amidohydrolase-related" evidence="2">
    <location>
        <begin position="3"/>
        <end position="270"/>
    </location>
</feature>
<dbReference type="InterPro" id="IPR032466">
    <property type="entry name" value="Metal_Hydrolase"/>
</dbReference>
<dbReference type="RefSeq" id="WP_098738255.1">
    <property type="nucleotide sequence ID" value="NZ_PDKW01000042.1"/>
</dbReference>
<proteinExistence type="inferred from homology"/>
<comment type="similarity">
    <text evidence="1">Belongs to the metallo-dependent hydrolases superfamily.</text>
</comment>
<dbReference type="OrthoDB" id="7183088at2"/>
<protein>
    <submittedName>
        <fullName evidence="3">Amidohydrolase</fullName>
    </submittedName>
</protein>
<keyword evidence="4" id="KW-1185">Reference proteome</keyword>
<evidence type="ECO:0000256" key="1">
    <source>
        <dbReference type="ARBA" id="ARBA00038310"/>
    </source>
</evidence>
<dbReference type="AlphaFoldDB" id="A0A2B8BCP6"/>
<dbReference type="Proteomes" id="UP000225379">
    <property type="component" value="Unassembled WGS sequence"/>
</dbReference>
<dbReference type="Pfam" id="PF04909">
    <property type="entry name" value="Amidohydro_2"/>
    <property type="match status" value="1"/>
</dbReference>
<comment type="caution">
    <text evidence="3">The sequence shown here is derived from an EMBL/GenBank/DDBJ whole genome shotgun (WGS) entry which is preliminary data.</text>
</comment>
<name>A0A2B8BCP6_9PROT</name>
<dbReference type="PANTHER" id="PTHR43569">
    <property type="entry name" value="AMIDOHYDROLASE"/>
    <property type="match status" value="1"/>
</dbReference>
<keyword evidence="3" id="KW-0378">Hydrolase</keyword>
<reference evidence="4" key="1">
    <citation type="submission" date="2017-10" db="EMBL/GenBank/DDBJ databases">
        <authorList>
            <person name="Kravchenko I.K."/>
            <person name="Grouzdev D.S."/>
        </authorList>
    </citation>
    <scope>NUCLEOTIDE SEQUENCE [LARGE SCALE GENOMIC DNA]</scope>
    <source>
        <strain evidence="4">B2</strain>
    </source>
</reference>
<sequence length="271" mass="29564">MRIDAHQHFWLMAARRGEWPPPELGPIHRDFLPPDLLPLLLESGIDGTILVQTLCSEADTAFMLDLAERHSVIRGVVGWTDLKAPDAPQRVQALASHPKLKGLRPMVQAEAADWLDDPAIDPAAAAMAEWGLSFDALVLPPHLPSLLRFARRHPALSIVIDHAAKTDIAHGGTPGWAEDMAALGGLPNVRCKLSGLLTEAGERTGIDDIRPYVERLIALFGTDRLLWGSDWPVLRLAGDYPGWLEMCRQLVPAAAHDAVFGGNAATFYRLG</sequence>